<dbReference type="EMBL" id="MVGT01001113">
    <property type="protein sequence ID" value="OVA13477.1"/>
    <property type="molecule type" value="Genomic_DNA"/>
</dbReference>
<evidence type="ECO:0000313" key="1">
    <source>
        <dbReference type="EMBL" id="OVA13477.1"/>
    </source>
</evidence>
<proteinExistence type="predicted"/>
<accession>A0A200QSN5</accession>
<reference evidence="1 2" key="1">
    <citation type="journal article" date="2017" name="Mol. Plant">
        <title>The Genome of Medicinal Plant Macleaya cordata Provides New Insights into Benzylisoquinoline Alkaloids Metabolism.</title>
        <authorList>
            <person name="Liu X."/>
            <person name="Liu Y."/>
            <person name="Huang P."/>
            <person name="Ma Y."/>
            <person name="Qing Z."/>
            <person name="Tang Q."/>
            <person name="Cao H."/>
            <person name="Cheng P."/>
            <person name="Zheng Y."/>
            <person name="Yuan Z."/>
            <person name="Zhou Y."/>
            <person name="Liu J."/>
            <person name="Tang Z."/>
            <person name="Zhuo Y."/>
            <person name="Zhang Y."/>
            <person name="Yu L."/>
            <person name="Huang J."/>
            <person name="Yang P."/>
            <person name="Peng Q."/>
            <person name="Zhang J."/>
            <person name="Jiang W."/>
            <person name="Zhang Z."/>
            <person name="Lin K."/>
            <person name="Ro D.K."/>
            <person name="Chen X."/>
            <person name="Xiong X."/>
            <person name="Shang Y."/>
            <person name="Huang S."/>
            <person name="Zeng J."/>
        </authorList>
    </citation>
    <scope>NUCLEOTIDE SEQUENCE [LARGE SCALE GENOMIC DNA]</scope>
    <source>
        <strain evidence="2">cv. BLH2017</strain>
        <tissue evidence="1">Root</tissue>
    </source>
</reference>
<organism evidence="1 2">
    <name type="scientific">Macleaya cordata</name>
    <name type="common">Five-seeded plume-poppy</name>
    <name type="synonym">Bocconia cordata</name>
    <dbReference type="NCBI Taxonomy" id="56857"/>
    <lineage>
        <taxon>Eukaryota</taxon>
        <taxon>Viridiplantae</taxon>
        <taxon>Streptophyta</taxon>
        <taxon>Embryophyta</taxon>
        <taxon>Tracheophyta</taxon>
        <taxon>Spermatophyta</taxon>
        <taxon>Magnoliopsida</taxon>
        <taxon>Ranunculales</taxon>
        <taxon>Papaveraceae</taxon>
        <taxon>Papaveroideae</taxon>
        <taxon>Macleaya</taxon>
    </lineage>
</organism>
<protein>
    <recommendedName>
        <fullName evidence="3">Heavy metal-associated domain</fullName>
    </recommendedName>
</protein>
<dbReference type="OrthoDB" id="10009520at2759"/>
<gene>
    <name evidence="1" type="ORF">BVC80_4199g2</name>
</gene>
<comment type="caution">
    <text evidence="1">The sequence shown here is derived from an EMBL/GenBank/DDBJ whole genome shotgun (WGS) entry which is preliminary data.</text>
</comment>
<dbReference type="AlphaFoldDB" id="A0A200QSN5"/>
<dbReference type="STRING" id="56857.A0A200QSN5"/>
<name>A0A200QSN5_MACCD</name>
<evidence type="ECO:0008006" key="3">
    <source>
        <dbReference type="Google" id="ProtNLM"/>
    </source>
</evidence>
<dbReference type="InParanoid" id="A0A200QSN5"/>
<evidence type="ECO:0000313" key="2">
    <source>
        <dbReference type="Proteomes" id="UP000195402"/>
    </source>
</evidence>
<sequence>MTGFGNVLLRRFCGKASNSLLRLVSRLRTNCRDERISIDVSVDKGEVQIFASSEDMKKVYTAVNDALEYEKKWFK</sequence>
<keyword evidence="2" id="KW-1185">Reference proteome</keyword>
<dbReference type="Proteomes" id="UP000195402">
    <property type="component" value="Unassembled WGS sequence"/>
</dbReference>